<name>A0A0F9LSL7_9ZZZZ</name>
<reference evidence="1" key="1">
    <citation type="journal article" date="2015" name="Nature">
        <title>Complex archaea that bridge the gap between prokaryotes and eukaryotes.</title>
        <authorList>
            <person name="Spang A."/>
            <person name="Saw J.H."/>
            <person name="Jorgensen S.L."/>
            <person name="Zaremba-Niedzwiedzka K."/>
            <person name="Martijn J."/>
            <person name="Lind A.E."/>
            <person name="van Eijk R."/>
            <person name="Schleper C."/>
            <person name="Guy L."/>
            <person name="Ettema T.J."/>
        </authorList>
    </citation>
    <scope>NUCLEOTIDE SEQUENCE</scope>
</reference>
<dbReference type="EMBL" id="LAZR01011745">
    <property type="protein sequence ID" value="KKM60072.1"/>
    <property type="molecule type" value="Genomic_DNA"/>
</dbReference>
<proteinExistence type="predicted"/>
<comment type="caution">
    <text evidence="1">The sequence shown here is derived from an EMBL/GenBank/DDBJ whole genome shotgun (WGS) entry which is preliminary data.</text>
</comment>
<sequence>MKLVVMREFVILKDGKFMVKRQLKTKDGNIEIVYRDMTKKIRQANKRLI</sequence>
<accession>A0A0F9LSL7</accession>
<dbReference type="AlphaFoldDB" id="A0A0F9LSL7"/>
<protein>
    <submittedName>
        <fullName evidence="1">Uncharacterized protein</fullName>
    </submittedName>
</protein>
<gene>
    <name evidence="1" type="ORF">LCGC14_1545460</name>
</gene>
<organism evidence="1">
    <name type="scientific">marine sediment metagenome</name>
    <dbReference type="NCBI Taxonomy" id="412755"/>
    <lineage>
        <taxon>unclassified sequences</taxon>
        <taxon>metagenomes</taxon>
        <taxon>ecological metagenomes</taxon>
    </lineage>
</organism>
<evidence type="ECO:0000313" key="1">
    <source>
        <dbReference type="EMBL" id="KKM60072.1"/>
    </source>
</evidence>